<comment type="caution">
    <text evidence="1">The sequence shown here is derived from an EMBL/GenBank/DDBJ whole genome shotgun (WGS) entry which is preliminary data.</text>
</comment>
<evidence type="ECO:0000313" key="1">
    <source>
        <dbReference type="EMBL" id="OMO69117.1"/>
    </source>
</evidence>
<organism evidence="1 2">
    <name type="scientific">Corchorus olitorius</name>
    <dbReference type="NCBI Taxonomy" id="93759"/>
    <lineage>
        <taxon>Eukaryota</taxon>
        <taxon>Viridiplantae</taxon>
        <taxon>Streptophyta</taxon>
        <taxon>Embryophyta</taxon>
        <taxon>Tracheophyta</taxon>
        <taxon>Spermatophyta</taxon>
        <taxon>Magnoliopsida</taxon>
        <taxon>eudicotyledons</taxon>
        <taxon>Gunneridae</taxon>
        <taxon>Pentapetalae</taxon>
        <taxon>rosids</taxon>
        <taxon>malvids</taxon>
        <taxon>Malvales</taxon>
        <taxon>Malvaceae</taxon>
        <taxon>Grewioideae</taxon>
        <taxon>Apeibeae</taxon>
        <taxon>Corchorus</taxon>
    </lineage>
</organism>
<gene>
    <name evidence="1" type="ORF">COLO4_29232</name>
</gene>
<dbReference type="AlphaFoldDB" id="A0A1R3HFH8"/>
<proteinExistence type="predicted"/>
<protein>
    <submittedName>
        <fullName evidence="1">Uncharacterized protein</fullName>
    </submittedName>
</protein>
<reference evidence="2" key="1">
    <citation type="submission" date="2013-09" db="EMBL/GenBank/DDBJ databases">
        <title>Corchorus olitorius genome sequencing.</title>
        <authorList>
            <person name="Alam M."/>
            <person name="Haque M.S."/>
            <person name="Islam M.S."/>
            <person name="Emdad E.M."/>
            <person name="Islam M.M."/>
            <person name="Ahmed B."/>
            <person name="Halim A."/>
            <person name="Hossen Q.M.M."/>
            <person name="Hossain M.Z."/>
            <person name="Ahmed R."/>
            <person name="Khan M.M."/>
            <person name="Islam R."/>
            <person name="Rashid M.M."/>
            <person name="Khan S.A."/>
            <person name="Rahman M.S."/>
            <person name="Alam M."/>
            <person name="Yahiya A.S."/>
            <person name="Khan M.S."/>
            <person name="Azam M.S."/>
            <person name="Haque T."/>
            <person name="Lashkar M.Z.H."/>
            <person name="Akhand A.I."/>
            <person name="Morshed G."/>
            <person name="Roy S."/>
            <person name="Uddin K.S."/>
            <person name="Rabeya T."/>
            <person name="Hossain A.S."/>
            <person name="Chowdhury A."/>
            <person name="Snigdha A.R."/>
            <person name="Mortoza M.S."/>
            <person name="Matin S.A."/>
            <person name="Hoque S.M.E."/>
            <person name="Islam M.K."/>
            <person name="Roy D.K."/>
            <person name="Haider R."/>
            <person name="Moosa M.M."/>
            <person name="Elias S.M."/>
            <person name="Hasan A.M."/>
            <person name="Jahan S."/>
            <person name="Shafiuddin M."/>
            <person name="Mahmood N."/>
            <person name="Shommy N.S."/>
        </authorList>
    </citation>
    <scope>NUCLEOTIDE SEQUENCE [LARGE SCALE GENOMIC DNA]</scope>
    <source>
        <strain evidence="2">cv. O-4</strain>
    </source>
</reference>
<sequence>MDSWIPNLQAFKICTKFQIQQQAMEGKAMKGLMQTMLLFLLMVALAMGHQPGLIIRAPPPRFSTIIPPRMPPRDDLFPPTMPGVGLIPPLTPGTGLDPSKGKSCATHCSVKCQKIRSNSLASRLCVSSCMLGCGNRISSDVYSCSKKCSISKSMSPDPISDSRGGEQSHVTACYKLCRKN</sequence>
<dbReference type="Proteomes" id="UP000187203">
    <property type="component" value="Unassembled WGS sequence"/>
</dbReference>
<name>A0A1R3HFH8_9ROSI</name>
<accession>A0A1R3HFH8</accession>
<keyword evidence="2" id="KW-1185">Reference proteome</keyword>
<dbReference type="EMBL" id="AWUE01020279">
    <property type="protein sequence ID" value="OMO69117.1"/>
    <property type="molecule type" value="Genomic_DNA"/>
</dbReference>
<evidence type="ECO:0000313" key="2">
    <source>
        <dbReference type="Proteomes" id="UP000187203"/>
    </source>
</evidence>